<evidence type="ECO:0000313" key="1">
    <source>
        <dbReference type="EMBL" id="KAK7358662.1"/>
    </source>
</evidence>
<proteinExistence type="predicted"/>
<protein>
    <submittedName>
        <fullName evidence="1">Uncharacterized protein</fullName>
    </submittedName>
</protein>
<keyword evidence="2" id="KW-1185">Reference proteome</keyword>
<gene>
    <name evidence="1" type="ORF">VNO77_00600</name>
</gene>
<comment type="caution">
    <text evidence="1">The sequence shown here is derived from an EMBL/GenBank/DDBJ whole genome shotgun (WGS) entry which is preliminary data.</text>
</comment>
<sequence length="71" mass="8292">MLWAINYAQAFEVMKPNDNLIIMEEYDDQTGAQTRGNLKRILNEHLEATESDNLTAELQHNQGRCLIYFFT</sequence>
<dbReference type="AlphaFoldDB" id="A0AAN9MQA6"/>
<dbReference type="Proteomes" id="UP001367508">
    <property type="component" value="Unassembled WGS sequence"/>
</dbReference>
<organism evidence="1 2">
    <name type="scientific">Canavalia gladiata</name>
    <name type="common">Sword bean</name>
    <name type="synonym">Dolichos gladiatus</name>
    <dbReference type="NCBI Taxonomy" id="3824"/>
    <lineage>
        <taxon>Eukaryota</taxon>
        <taxon>Viridiplantae</taxon>
        <taxon>Streptophyta</taxon>
        <taxon>Embryophyta</taxon>
        <taxon>Tracheophyta</taxon>
        <taxon>Spermatophyta</taxon>
        <taxon>Magnoliopsida</taxon>
        <taxon>eudicotyledons</taxon>
        <taxon>Gunneridae</taxon>
        <taxon>Pentapetalae</taxon>
        <taxon>rosids</taxon>
        <taxon>fabids</taxon>
        <taxon>Fabales</taxon>
        <taxon>Fabaceae</taxon>
        <taxon>Papilionoideae</taxon>
        <taxon>50 kb inversion clade</taxon>
        <taxon>NPAAA clade</taxon>
        <taxon>indigoferoid/millettioid clade</taxon>
        <taxon>Phaseoleae</taxon>
        <taxon>Canavalia</taxon>
    </lineage>
</organism>
<evidence type="ECO:0000313" key="2">
    <source>
        <dbReference type="Proteomes" id="UP001367508"/>
    </source>
</evidence>
<dbReference type="EMBL" id="JAYMYQ010000001">
    <property type="protein sequence ID" value="KAK7358662.1"/>
    <property type="molecule type" value="Genomic_DNA"/>
</dbReference>
<name>A0AAN9MQA6_CANGL</name>
<accession>A0AAN9MQA6</accession>
<reference evidence="1 2" key="1">
    <citation type="submission" date="2024-01" db="EMBL/GenBank/DDBJ databases">
        <title>The genomes of 5 underutilized Papilionoideae crops provide insights into root nodulation and disease resistanc.</title>
        <authorList>
            <person name="Jiang F."/>
        </authorList>
    </citation>
    <scope>NUCLEOTIDE SEQUENCE [LARGE SCALE GENOMIC DNA]</scope>
    <source>
        <strain evidence="1">LVBAO_FW01</strain>
        <tissue evidence="1">Leaves</tissue>
    </source>
</reference>